<dbReference type="Pfam" id="PF00652">
    <property type="entry name" value="Ricin_B_lectin"/>
    <property type="match status" value="1"/>
</dbReference>
<keyword evidence="1" id="KW-0472">Membrane</keyword>
<evidence type="ECO:0000256" key="1">
    <source>
        <dbReference type="SAM" id="Phobius"/>
    </source>
</evidence>
<evidence type="ECO:0000313" key="4">
    <source>
        <dbReference type="RefSeq" id="XP_025030109.1"/>
    </source>
</evidence>
<keyword evidence="3" id="KW-1185">Reference proteome</keyword>
<evidence type="ECO:0000313" key="3">
    <source>
        <dbReference type="Proteomes" id="UP000695026"/>
    </source>
</evidence>
<dbReference type="AlphaFoldDB" id="A0A9F5MXM7"/>
<sequence>MELLRTLQRGLFFSKAAPPSSKYKHTHTHFLWQTTMVLFKGSSAWIILLFWLKVPGGDSFLIQNVRLQKCIHASPHKAEKVSLSDCKAHSPQHQWRWDRAAGAVVNEGTRQCLAASRAEEFAAAQLETCGEGAHQAWSCSKKGHLTLQGRSLHLSVKPGGHDAFLSQEKGRFSKWKTGSGAIVCATELVRAPGLGEPRETSLDGLAGGPESKARWTLAQNAALLAVCQPFEVVQAGNQNHEDIKQPKENQDWVAYKCVNKHFDPFTTTIELKAPGQTLLPSENPEIVVLVAQQDLESCQDKTAGFLEIHTPSVGAATFPMIHLESQSNVTSGLPMSSDRRLEADNGLSWRTALLVLSPLAFILGVILLMLSIQSNKKKRLLALKSRQVSCEEQQPLPGSVRPSSKIQIIPASPSPSLKHGEILIEWKDGTITSLFDSSH</sequence>
<dbReference type="PANTHER" id="PTHR36129:SF2">
    <property type="entry name" value="RICIN B LECTIN DOMAIN-CONTAINING PROTEIN"/>
    <property type="match status" value="1"/>
</dbReference>
<reference evidence="4" key="1">
    <citation type="submission" date="2025-08" db="UniProtKB">
        <authorList>
            <consortium name="RefSeq"/>
        </authorList>
    </citation>
    <scope>IDENTIFICATION</scope>
    <source>
        <tissue evidence="4">Liver</tissue>
    </source>
</reference>
<accession>A0A9F5MXM7</accession>
<proteinExistence type="predicted"/>
<evidence type="ECO:0000259" key="2">
    <source>
        <dbReference type="SMART" id="SM00458"/>
    </source>
</evidence>
<feature type="transmembrane region" description="Helical" evidence="1">
    <location>
        <begin position="30"/>
        <end position="52"/>
    </location>
</feature>
<keyword evidence="1" id="KW-1133">Transmembrane helix</keyword>
<dbReference type="SMART" id="SM00458">
    <property type="entry name" value="RICIN"/>
    <property type="match status" value="1"/>
</dbReference>
<dbReference type="GeneID" id="112542181"/>
<dbReference type="PANTHER" id="PTHR36129">
    <property type="entry name" value="ORGANIC SOLUTE TRANSPORTER SUBUNIT BETA-RELATED"/>
    <property type="match status" value="1"/>
</dbReference>
<dbReference type="SUPFAM" id="SSF50370">
    <property type="entry name" value="Ricin B-like lectins"/>
    <property type="match status" value="1"/>
</dbReference>
<dbReference type="RefSeq" id="XP_025030109.1">
    <property type="nucleotide sequence ID" value="XM_025174341.1"/>
</dbReference>
<dbReference type="OMA" id="QEHESIW"/>
<feature type="domain" description="Ricin B lectin" evidence="2">
    <location>
        <begin position="57"/>
        <end position="178"/>
    </location>
</feature>
<gene>
    <name evidence="4" type="primary">LOC112542181</name>
</gene>
<dbReference type="CDD" id="cd23412">
    <property type="entry name" value="beta-trefoil_Ricin_unchar"/>
    <property type="match status" value="1"/>
</dbReference>
<dbReference type="OrthoDB" id="9899510at2759"/>
<dbReference type="KEGG" id="pbi:112542181"/>
<dbReference type="Proteomes" id="UP000695026">
    <property type="component" value="Unplaced"/>
</dbReference>
<dbReference type="PROSITE" id="PS50231">
    <property type="entry name" value="RICIN_B_LECTIN"/>
    <property type="match status" value="1"/>
</dbReference>
<dbReference type="Gene3D" id="2.80.10.50">
    <property type="match status" value="1"/>
</dbReference>
<organism evidence="3 4">
    <name type="scientific">Python bivittatus</name>
    <name type="common">Burmese python</name>
    <name type="synonym">Python molurus bivittatus</name>
    <dbReference type="NCBI Taxonomy" id="176946"/>
    <lineage>
        <taxon>Eukaryota</taxon>
        <taxon>Metazoa</taxon>
        <taxon>Chordata</taxon>
        <taxon>Craniata</taxon>
        <taxon>Vertebrata</taxon>
        <taxon>Euteleostomi</taxon>
        <taxon>Lepidosauria</taxon>
        <taxon>Squamata</taxon>
        <taxon>Bifurcata</taxon>
        <taxon>Unidentata</taxon>
        <taxon>Episquamata</taxon>
        <taxon>Toxicofera</taxon>
        <taxon>Serpentes</taxon>
        <taxon>Henophidia</taxon>
        <taxon>Pythonidae</taxon>
        <taxon>Python</taxon>
    </lineage>
</organism>
<dbReference type="InterPro" id="IPR000772">
    <property type="entry name" value="Ricin_B_lectin"/>
</dbReference>
<dbReference type="InterPro" id="IPR052678">
    <property type="entry name" value="OST-beta_subunit"/>
</dbReference>
<name>A0A9F5MXM7_PYTBI</name>
<feature type="transmembrane region" description="Helical" evidence="1">
    <location>
        <begin position="347"/>
        <end position="370"/>
    </location>
</feature>
<protein>
    <submittedName>
        <fullName evidence="4">Uncharacterized protein LOC112542181</fullName>
    </submittedName>
</protein>
<dbReference type="InterPro" id="IPR035992">
    <property type="entry name" value="Ricin_B-like_lectins"/>
</dbReference>
<keyword evidence="1" id="KW-0812">Transmembrane</keyword>